<evidence type="ECO:0000313" key="1">
    <source>
        <dbReference type="EMBL" id="KRL54012.1"/>
    </source>
</evidence>
<sequence length="89" mass="10294">MDPHDMHHTVDFSKIDGLNPNQREYIRAGIEGTERFNHLSQQLPLNERVTAVKTVQNSGISASDLVKHLEVQHRREVVQSRVQRRTIAR</sequence>
<reference evidence="1 2" key="1">
    <citation type="journal article" date="2015" name="Genome Announc.">
        <title>Expanding the biotechnology potential of lactobacilli through comparative genomics of 213 strains and associated genera.</title>
        <authorList>
            <person name="Sun Z."/>
            <person name="Harris H.M."/>
            <person name="McCann A."/>
            <person name="Guo C."/>
            <person name="Argimon S."/>
            <person name="Zhang W."/>
            <person name="Yang X."/>
            <person name="Jeffery I.B."/>
            <person name="Cooney J.C."/>
            <person name="Kagawa T.F."/>
            <person name="Liu W."/>
            <person name="Song Y."/>
            <person name="Salvetti E."/>
            <person name="Wrobel A."/>
            <person name="Rasinkangas P."/>
            <person name="Parkhill J."/>
            <person name="Rea M.C."/>
            <person name="O'Sullivan O."/>
            <person name="Ritari J."/>
            <person name="Douillard F.P."/>
            <person name="Paul Ross R."/>
            <person name="Yang R."/>
            <person name="Briner A.E."/>
            <person name="Felis G.E."/>
            <person name="de Vos W.M."/>
            <person name="Barrangou R."/>
            <person name="Klaenhammer T.R."/>
            <person name="Caufield P.W."/>
            <person name="Cui Y."/>
            <person name="Zhang H."/>
            <person name="O'Toole P.W."/>
        </authorList>
    </citation>
    <scope>NUCLEOTIDE SEQUENCE [LARGE SCALE GENOMIC DNA]</scope>
    <source>
        <strain evidence="1 2">DSM 15814</strain>
    </source>
</reference>
<dbReference type="AlphaFoldDB" id="A0A0R1RBB0"/>
<organism evidence="1 2">
    <name type="scientific">Furfurilactobacillus rossiae DSM 15814</name>
    <dbReference type="NCBI Taxonomy" id="1114972"/>
    <lineage>
        <taxon>Bacteria</taxon>
        <taxon>Bacillati</taxon>
        <taxon>Bacillota</taxon>
        <taxon>Bacilli</taxon>
        <taxon>Lactobacillales</taxon>
        <taxon>Lactobacillaceae</taxon>
        <taxon>Furfurilactobacillus</taxon>
    </lineage>
</organism>
<dbReference type="PATRIC" id="fig|1114972.6.peg.716"/>
<gene>
    <name evidence="1" type="ORF">FD35_GL000715</name>
</gene>
<name>A0A0R1RBB0_9LACO</name>
<evidence type="ECO:0000313" key="2">
    <source>
        <dbReference type="Proteomes" id="UP000051999"/>
    </source>
</evidence>
<protein>
    <submittedName>
        <fullName evidence="1">Uncharacterized protein</fullName>
    </submittedName>
</protein>
<comment type="caution">
    <text evidence="1">The sequence shown here is derived from an EMBL/GenBank/DDBJ whole genome shotgun (WGS) entry which is preliminary data.</text>
</comment>
<keyword evidence="2" id="KW-1185">Reference proteome</keyword>
<dbReference type="STRING" id="1114972.FD35_GL000715"/>
<proteinExistence type="predicted"/>
<accession>A0A0R1RBB0</accession>
<dbReference type="EMBL" id="AZFF01000012">
    <property type="protein sequence ID" value="KRL54012.1"/>
    <property type="molecule type" value="Genomic_DNA"/>
</dbReference>
<dbReference type="Proteomes" id="UP000051999">
    <property type="component" value="Unassembled WGS sequence"/>
</dbReference>